<comment type="caution">
    <text evidence="1">The sequence shown here is derived from an EMBL/GenBank/DDBJ whole genome shotgun (WGS) entry which is preliminary data.</text>
</comment>
<dbReference type="Proteomes" id="UP001157502">
    <property type="component" value="Chromosome 34"/>
</dbReference>
<dbReference type="EMBL" id="CM055761">
    <property type="protein sequence ID" value="KAJ7986317.1"/>
    <property type="molecule type" value="Genomic_DNA"/>
</dbReference>
<proteinExistence type="predicted"/>
<evidence type="ECO:0000313" key="2">
    <source>
        <dbReference type="Proteomes" id="UP001157502"/>
    </source>
</evidence>
<reference evidence="1" key="1">
    <citation type="submission" date="2021-05" db="EMBL/GenBank/DDBJ databases">
        <authorList>
            <person name="Pan Q."/>
            <person name="Jouanno E."/>
            <person name="Zahm M."/>
            <person name="Klopp C."/>
            <person name="Cabau C."/>
            <person name="Louis A."/>
            <person name="Berthelot C."/>
            <person name="Parey E."/>
            <person name="Roest Crollius H."/>
            <person name="Montfort J."/>
            <person name="Robinson-Rechavi M."/>
            <person name="Bouchez O."/>
            <person name="Lampietro C."/>
            <person name="Lopez Roques C."/>
            <person name="Donnadieu C."/>
            <person name="Postlethwait J."/>
            <person name="Bobe J."/>
            <person name="Dillon D."/>
            <person name="Chandos A."/>
            <person name="von Hippel F."/>
            <person name="Guiguen Y."/>
        </authorList>
    </citation>
    <scope>NUCLEOTIDE SEQUENCE</scope>
    <source>
        <strain evidence="1">YG-Jan2019</strain>
    </source>
</reference>
<sequence>MSVISSSTIVSTTSSRMEMEPLIVPSENEPDPELVLQSEEFQQHLFVMERIILENIYQPKLAAYRQLPTLDDPDGIPKSVPMVVSRAAESSLNEDGTPGPALERLWSFGCELTAGRNISCMVWNKQNPDLLAVGYGQFAFKDQKPGLVCCWSLKNPSWPERIFPCESGVTSLDFSASNASVLAVGMHDGSIATYNVQSREK</sequence>
<protein>
    <submittedName>
        <fullName evidence="1">Uncharacterized protein</fullName>
    </submittedName>
</protein>
<gene>
    <name evidence="1" type="ORF">DPEC_G00338670</name>
</gene>
<keyword evidence="2" id="KW-1185">Reference proteome</keyword>
<feature type="non-terminal residue" evidence="1">
    <location>
        <position position="201"/>
    </location>
</feature>
<evidence type="ECO:0000313" key="1">
    <source>
        <dbReference type="EMBL" id="KAJ7986317.1"/>
    </source>
</evidence>
<organism evidence="1 2">
    <name type="scientific">Dallia pectoralis</name>
    <name type="common">Alaska blackfish</name>
    <dbReference type="NCBI Taxonomy" id="75939"/>
    <lineage>
        <taxon>Eukaryota</taxon>
        <taxon>Metazoa</taxon>
        <taxon>Chordata</taxon>
        <taxon>Craniata</taxon>
        <taxon>Vertebrata</taxon>
        <taxon>Euteleostomi</taxon>
        <taxon>Actinopterygii</taxon>
        <taxon>Neopterygii</taxon>
        <taxon>Teleostei</taxon>
        <taxon>Protacanthopterygii</taxon>
        <taxon>Esociformes</taxon>
        <taxon>Umbridae</taxon>
        <taxon>Dallia</taxon>
    </lineage>
</organism>
<accession>A0ACC2F4P7</accession>
<name>A0ACC2F4P7_DALPE</name>